<evidence type="ECO:0000313" key="13">
    <source>
        <dbReference type="EMBL" id="ELU18505.1"/>
    </source>
</evidence>
<dbReference type="EMBL" id="KB291874">
    <property type="protein sequence ID" value="ELU18505.1"/>
    <property type="molecule type" value="Genomic_DNA"/>
</dbReference>
<feature type="transmembrane region" description="Helical" evidence="10">
    <location>
        <begin position="659"/>
        <end position="679"/>
    </location>
</feature>
<evidence type="ECO:0000256" key="1">
    <source>
        <dbReference type="ARBA" id="ARBA00004651"/>
    </source>
</evidence>
<dbReference type="HOGENOM" id="CLU_005389_0_0_1"/>
<dbReference type="Pfam" id="PF00003">
    <property type="entry name" value="7tm_3"/>
    <property type="match status" value="1"/>
</dbReference>
<feature type="transmembrane region" description="Helical" evidence="10">
    <location>
        <begin position="759"/>
        <end position="776"/>
    </location>
</feature>
<evidence type="ECO:0000256" key="9">
    <source>
        <dbReference type="ARBA" id="ARBA00023224"/>
    </source>
</evidence>
<evidence type="ECO:0000259" key="12">
    <source>
        <dbReference type="PROSITE" id="PS50259"/>
    </source>
</evidence>
<feature type="transmembrane region" description="Helical" evidence="10">
    <location>
        <begin position="816"/>
        <end position="842"/>
    </location>
</feature>
<dbReference type="InterPro" id="IPR017978">
    <property type="entry name" value="GPCR_3_C"/>
</dbReference>
<evidence type="ECO:0000256" key="5">
    <source>
        <dbReference type="ARBA" id="ARBA00023040"/>
    </source>
</evidence>
<dbReference type="PANTHER" id="PTHR24060">
    <property type="entry name" value="METABOTROPIC GLUTAMATE RECEPTOR"/>
    <property type="match status" value="1"/>
</dbReference>
<evidence type="ECO:0000256" key="7">
    <source>
        <dbReference type="ARBA" id="ARBA00023170"/>
    </source>
</evidence>
<dbReference type="FunFam" id="3.40.50.2300:FF:000145">
    <property type="entry name" value="Glutamate receptor, metabotropic"/>
    <property type="match status" value="1"/>
</dbReference>
<dbReference type="PROSITE" id="PS50259">
    <property type="entry name" value="G_PROTEIN_RECEP_F3_4"/>
    <property type="match status" value="1"/>
</dbReference>
<evidence type="ECO:0000313" key="15">
    <source>
        <dbReference type="Proteomes" id="UP000014760"/>
    </source>
</evidence>
<feature type="transmembrane region" description="Helical" evidence="10">
    <location>
        <begin position="595"/>
        <end position="621"/>
    </location>
</feature>
<protein>
    <recommendedName>
        <fullName evidence="12">G-protein coupled receptors family 3 profile domain-containing protein</fullName>
    </recommendedName>
</protein>
<comment type="subcellular location">
    <subcellularLocation>
        <location evidence="1">Cell membrane</location>
        <topology evidence="1">Multi-pass membrane protein</topology>
    </subcellularLocation>
</comment>
<proteinExistence type="predicted"/>
<keyword evidence="5" id="KW-0297">G-protein coupled receptor</keyword>
<evidence type="ECO:0000313" key="14">
    <source>
        <dbReference type="EnsemblMetazoa" id="CapteP168165"/>
    </source>
</evidence>
<name>R7VMA6_CAPTE</name>
<evidence type="ECO:0000256" key="4">
    <source>
        <dbReference type="ARBA" id="ARBA00022989"/>
    </source>
</evidence>
<feature type="signal peptide" evidence="11">
    <location>
        <begin position="1"/>
        <end position="23"/>
    </location>
</feature>
<evidence type="ECO:0000256" key="8">
    <source>
        <dbReference type="ARBA" id="ARBA00023180"/>
    </source>
</evidence>
<feature type="chain" id="PRO_5008789179" description="G-protein coupled receptors family 3 profile domain-containing protein" evidence="11">
    <location>
        <begin position="24"/>
        <end position="877"/>
    </location>
</feature>
<evidence type="ECO:0000256" key="11">
    <source>
        <dbReference type="SAM" id="SignalP"/>
    </source>
</evidence>
<dbReference type="InterPro" id="IPR000337">
    <property type="entry name" value="GPCR_3"/>
</dbReference>
<dbReference type="CDD" id="cd15045">
    <property type="entry name" value="7tmC_mGluRs"/>
    <property type="match status" value="1"/>
</dbReference>
<reference evidence="14" key="3">
    <citation type="submission" date="2015-06" db="UniProtKB">
        <authorList>
            <consortium name="EnsemblMetazoa"/>
        </authorList>
    </citation>
    <scope>IDENTIFICATION</scope>
</reference>
<dbReference type="GO" id="GO:0005886">
    <property type="term" value="C:plasma membrane"/>
    <property type="evidence" value="ECO:0007669"/>
    <property type="project" value="UniProtKB-SubCell"/>
</dbReference>
<feature type="domain" description="G-protein coupled receptors family 3 profile" evidence="12">
    <location>
        <begin position="595"/>
        <end position="859"/>
    </location>
</feature>
<dbReference type="Gene3D" id="2.10.50.30">
    <property type="entry name" value="GPCR, family 3, nine cysteines domain"/>
    <property type="match status" value="1"/>
</dbReference>
<dbReference type="OMA" id="LCYAVCY"/>
<dbReference type="OrthoDB" id="425344at2759"/>
<reference evidence="13 15" key="2">
    <citation type="journal article" date="2013" name="Nature">
        <title>Insights into bilaterian evolution from three spiralian genomes.</title>
        <authorList>
            <person name="Simakov O."/>
            <person name="Marletaz F."/>
            <person name="Cho S.J."/>
            <person name="Edsinger-Gonzales E."/>
            <person name="Havlak P."/>
            <person name="Hellsten U."/>
            <person name="Kuo D.H."/>
            <person name="Larsson T."/>
            <person name="Lv J."/>
            <person name="Arendt D."/>
            <person name="Savage R."/>
            <person name="Osoegawa K."/>
            <person name="de Jong P."/>
            <person name="Grimwood J."/>
            <person name="Chapman J.A."/>
            <person name="Shapiro H."/>
            <person name="Aerts A."/>
            <person name="Otillar R.P."/>
            <person name="Terry A.Y."/>
            <person name="Boore J.L."/>
            <person name="Grigoriev I.V."/>
            <person name="Lindberg D.R."/>
            <person name="Seaver E.C."/>
            <person name="Weisblat D.A."/>
            <person name="Putnam N.H."/>
            <person name="Rokhsar D.S."/>
        </authorList>
    </citation>
    <scope>NUCLEOTIDE SEQUENCE</scope>
    <source>
        <strain evidence="13 15">I ESC-2004</strain>
    </source>
</reference>
<dbReference type="CDD" id="cd06362">
    <property type="entry name" value="PBP1_mGluR"/>
    <property type="match status" value="1"/>
</dbReference>
<keyword evidence="15" id="KW-1185">Reference proteome</keyword>
<keyword evidence="8" id="KW-0325">Glycoprotein</keyword>
<dbReference type="GO" id="GO:0004930">
    <property type="term" value="F:G protein-coupled receptor activity"/>
    <property type="evidence" value="ECO:0007669"/>
    <property type="project" value="UniProtKB-KW"/>
</dbReference>
<evidence type="ECO:0000256" key="3">
    <source>
        <dbReference type="ARBA" id="ARBA00022692"/>
    </source>
</evidence>
<sequence length="877" mass="96940">MANRTPSVIPLLCLLLLTIRCASSPAGEVGHYSGDILLAAFFPIHDRNEFTSSRGVTCGALKEEDSIQFLEAFYFALDEVNADPDLLPGFKLGATILDSCNDENHALEQAVELLRYLILQSKGQAPFQCTDGADPIVPPQFKTYDKIVGVVGGARSAITIHLASLLQIFSLPQVSYLSTSSELSQAERFPYFARTVPSDTNQAKAIIELLRTFKWYYVSVVYGGSFYGTRGFYDLSKAAAEVGVCFAYSAIIDYSKTGWSEKDYKKIASDLIQSSANVVVVFAQGTMSRRLFEAVALLSGDRRLIFVGSDGWSGRDSVTKGLERVLNNTIAVQPLIHTLPTFDTYFRKLGPSDNQRNPWFAEFWEHHFDCHFMHQVPPGGNQSGNGTRDDVGKWEQCTGEESLHFVYDSVLAYAHALHEMHEDICGGDYQGLCPDMQPDALSGEEIMSYLKEVQFTSVTGRNFHFVNGTDGPPNYTIMHFGRNPDTQLEEWYAVGEYRGQAWNIDLLFDADFRERSMDFPESQCSVPCGPGQVKKYVSGDDCCFVCSNCTKWQIVKVLSDGRQFCLDCRLGTQPNAEQLHCVEIELEYSCYDDPWAISVLAMASVGILLTIVVLCIFVTYLDTPVIKASGRELSLVLMAGILLSYGTVFAVVAPPSVPICSISHLLLGLSYTVIYASILTKTSRIARIFADHRGTPNKTRFTSPGSQIVIVGVLVFGECVILAIWMAASPPKVIHTYPTRGQNVLACDNAEGAHSLIPLIYPFLLLLLCAVYVFKTRKTPDGFNETRLIAFTSYTTVVIWLAFTPLYAIVTDSHVRGFILAVALCLTAFLCLACLFIPKVYICLLRPQKNTREAVMARTSSFCSASYIVDSGSPVDD</sequence>
<feature type="transmembrane region" description="Helical" evidence="10">
    <location>
        <begin position="633"/>
        <end position="653"/>
    </location>
</feature>
<keyword evidence="7" id="KW-0675">Receptor</keyword>
<feature type="transmembrane region" description="Helical" evidence="10">
    <location>
        <begin position="788"/>
        <end position="810"/>
    </location>
</feature>
<keyword evidence="11" id="KW-0732">Signal</keyword>
<evidence type="ECO:0000256" key="6">
    <source>
        <dbReference type="ARBA" id="ARBA00023136"/>
    </source>
</evidence>
<dbReference type="InterPro" id="IPR001828">
    <property type="entry name" value="ANF_lig-bd_rcpt"/>
</dbReference>
<dbReference type="STRING" id="283909.R7VMA6"/>
<dbReference type="Pfam" id="PF01094">
    <property type="entry name" value="ANF_receptor"/>
    <property type="match status" value="1"/>
</dbReference>
<dbReference type="EnsemblMetazoa" id="CapteT168165">
    <property type="protein sequence ID" value="CapteP168165"/>
    <property type="gene ID" value="CapteG168165"/>
</dbReference>
<dbReference type="PRINTS" id="PR00248">
    <property type="entry name" value="GPCRMGR"/>
</dbReference>
<keyword evidence="2" id="KW-1003">Cell membrane</keyword>
<dbReference type="AlphaFoldDB" id="R7VMA6"/>
<accession>R7VMA6</accession>
<dbReference type="InterPro" id="IPR038550">
    <property type="entry name" value="GPCR_3_9-Cys_sf"/>
</dbReference>
<dbReference type="EMBL" id="AMQN01003771">
    <property type="status" value="NOT_ANNOTATED_CDS"/>
    <property type="molecule type" value="Genomic_DNA"/>
</dbReference>
<evidence type="ECO:0000256" key="10">
    <source>
        <dbReference type="SAM" id="Phobius"/>
    </source>
</evidence>
<keyword evidence="4 10" id="KW-1133">Transmembrane helix</keyword>
<evidence type="ECO:0000256" key="2">
    <source>
        <dbReference type="ARBA" id="ARBA00022475"/>
    </source>
</evidence>
<organism evidence="13">
    <name type="scientific">Capitella teleta</name>
    <name type="common">Polychaete worm</name>
    <dbReference type="NCBI Taxonomy" id="283909"/>
    <lineage>
        <taxon>Eukaryota</taxon>
        <taxon>Metazoa</taxon>
        <taxon>Spiralia</taxon>
        <taxon>Lophotrochozoa</taxon>
        <taxon>Annelida</taxon>
        <taxon>Polychaeta</taxon>
        <taxon>Sedentaria</taxon>
        <taxon>Scolecida</taxon>
        <taxon>Capitellidae</taxon>
        <taxon>Capitella</taxon>
    </lineage>
</organism>
<feature type="transmembrane region" description="Helical" evidence="10">
    <location>
        <begin position="708"/>
        <end position="728"/>
    </location>
</feature>
<dbReference type="PRINTS" id="PR01176">
    <property type="entry name" value="GABABRECEPTR"/>
</dbReference>
<dbReference type="InterPro" id="IPR028082">
    <property type="entry name" value="Peripla_BP_I"/>
</dbReference>
<dbReference type="SUPFAM" id="SSF53822">
    <property type="entry name" value="Periplasmic binding protein-like I"/>
    <property type="match status" value="1"/>
</dbReference>
<gene>
    <name evidence="13" type="ORF">CAPTEDRAFT_168165</name>
</gene>
<dbReference type="Gene3D" id="3.40.50.2300">
    <property type="match status" value="2"/>
</dbReference>
<keyword evidence="9" id="KW-0807">Transducer</keyword>
<dbReference type="Proteomes" id="UP000014760">
    <property type="component" value="Unassembled WGS sequence"/>
</dbReference>
<keyword evidence="6 10" id="KW-0472">Membrane</keyword>
<reference evidence="15" key="1">
    <citation type="submission" date="2012-12" db="EMBL/GenBank/DDBJ databases">
        <authorList>
            <person name="Hellsten U."/>
            <person name="Grimwood J."/>
            <person name="Chapman J.A."/>
            <person name="Shapiro H."/>
            <person name="Aerts A."/>
            <person name="Otillar R.P."/>
            <person name="Terry A.Y."/>
            <person name="Boore J.L."/>
            <person name="Simakov O."/>
            <person name="Marletaz F."/>
            <person name="Cho S.-J."/>
            <person name="Edsinger-Gonzales E."/>
            <person name="Havlak P."/>
            <person name="Kuo D.-H."/>
            <person name="Larsson T."/>
            <person name="Lv J."/>
            <person name="Arendt D."/>
            <person name="Savage R."/>
            <person name="Osoegawa K."/>
            <person name="de Jong P."/>
            <person name="Lindberg D.R."/>
            <person name="Seaver E.C."/>
            <person name="Weisblat D.A."/>
            <person name="Putnam N.H."/>
            <person name="Grigoriev I.V."/>
            <person name="Rokhsar D.S."/>
        </authorList>
    </citation>
    <scope>NUCLEOTIDE SEQUENCE</scope>
    <source>
        <strain evidence="15">I ESC-2004</strain>
    </source>
</reference>
<dbReference type="InterPro" id="IPR050726">
    <property type="entry name" value="mGluR"/>
</dbReference>
<keyword evidence="3 10" id="KW-0812">Transmembrane</keyword>